<protein>
    <submittedName>
        <fullName evidence="3">Uncharacterized protein</fullName>
    </submittedName>
</protein>
<feature type="compositionally biased region" description="Basic and acidic residues" evidence="1">
    <location>
        <begin position="197"/>
        <end position="215"/>
    </location>
</feature>
<sequence>MSECQVSEEDVMDRAKWKRRIGKADPTTLWDAKEGEREREGVNACILPLAICLPIRVNRIMNLKLNNEVRGSISLLPAPPVSSIKEERRRTGRYIAILVGISLLILAIYHAWVRRIPVVASLVVPALIMFVYVGWVLYTASRDKHKFFQFQDAEAALTTGNEVNDDGRVSQLSNINLEELVISSKESSKVNSPRGSIRKDWSRTSSTHVKEERKSKPVKSVNFIKPIILVNDKPPEDLDQKWSQIVQNITNNDKLKGFSTRRRYKRKFCRRRRNAAFKRSYSIG</sequence>
<feature type="transmembrane region" description="Helical" evidence="2">
    <location>
        <begin position="118"/>
        <end position="138"/>
    </location>
</feature>
<dbReference type="AlphaFoldDB" id="A0A194PKI4"/>
<proteinExistence type="predicted"/>
<keyword evidence="2" id="KW-0812">Transmembrane</keyword>
<evidence type="ECO:0000256" key="2">
    <source>
        <dbReference type="SAM" id="Phobius"/>
    </source>
</evidence>
<evidence type="ECO:0000313" key="3">
    <source>
        <dbReference type="EMBL" id="KPI91605.1"/>
    </source>
</evidence>
<organism evidence="3 4">
    <name type="scientific">Papilio xuthus</name>
    <name type="common">Asian swallowtail butterfly</name>
    <dbReference type="NCBI Taxonomy" id="66420"/>
    <lineage>
        <taxon>Eukaryota</taxon>
        <taxon>Metazoa</taxon>
        <taxon>Ecdysozoa</taxon>
        <taxon>Arthropoda</taxon>
        <taxon>Hexapoda</taxon>
        <taxon>Insecta</taxon>
        <taxon>Pterygota</taxon>
        <taxon>Neoptera</taxon>
        <taxon>Endopterygota</taxon>
        <taxon>Lepidoptera</taxon>
        <taxon>Glossata</taxon>
        <taxon>Ditrysia</taxon>
        <taxon>Papilionoidea</taxon>
        <taxon>Papilionidae</taxon>
        <taxon>Papilioninae</taxon>
        <taxon>Papilio</taxon>
    </lineage>
</organism>
<accession>A0A194PKI4</accession>
<feature type="region of interest" description="Disordered" evidence="1">
    <location>
        <begin position="190"/>
        <end position="215"/>
    </location>
</feature>
<keyword evidence="2" id="KW-0472">Membrane</keyword>
<keyword evidence="2" id="KW-1133">Transmembrane helix</keyword>
<gene>
    <name evidence="3" type="ORF">RR46_15109</name>
</gene>
<dbReference type="Proteomes" id="UP000053268">
    <property type="component" value="Unassembled WGS sequence"/>
</dbReference>
<reference evidence="3 4" key="1">
    <citation type="journal article" date="2015" name="Nat. Commun.">
        <title>Outbred genome sequencing and CRISPR/Cas9 gene editing in butterflies.</title>
        <authorList>
            <person name="Li X."/>
            <person name="Fan D."/>
            <person name="Zhang W."/>
            <person name="Liu G."/>
            <person name="Zhang L."/>
            <person name="Zhao L."/>
            <person name="Fang X."/>
            <person name="Chen L."/>
            <person name="Dong Y."/>
            <person name="Chen Y."/>
            <person name="Ding Y."/>
            <person name="Zhao R."/>
            <person name="Feng M."/>
            <person name="Zhu Y."/>
            <person name="Feng Y."/>
            <person name="Jiang X."/>
            <person name="Zhu D."/>
            <person name="Xiang H."/>
            <person name="Feng X."/>
            <person name="Li S."/>
            <person name="Wang J."/>
            <person name="Zhang G."/>
            <person name="Kronforst M.R."/>
            <person name="Wang W."/>
        </authorList>
    </citation>
    <scope>NUCLEOTIDE SEQUENCE [LARGE SCALE GENOMIC DNA]</scope>
    <source>
        <strain evidence="3">Ya'a_city_454_Px</strain>
        <tissue evidence="3">Whole body</tissue>
    </source>
</reference>
<feature type="transmembrane region" description="Helical" evidence="2">
    <location>
        <begin position="94"/>
        <end position="112"/>
    </location>
</feature>
<evidence type="ECO:0000313" key="4">
    <source>
        <dbReference type="Proteomes" id="UP000053268"/>
    </source>
</evidence>
<dbReference type="EMBL" id="KQ459606">
    <property type="protein sequence ID" value="KPI91605.1"/>
    <property type="molecule type" value="Genomic_DNA"/>
</dbReference>
<evidence type="ECO:0000256" key="1">
    <source>
        <dbReference type="SAM" id="MobiDB-lite"/>
    </source>
</evidence>
<keyword evidence="4" id="KW-1185">Reference proteome</keyword>
<name>A0A194PKI4_PAPXU</name>
<dbReference type="STRING" id="66420.A0A194PKI4"/>